<evidence type="ECO:0000313" key="3">
    <source>
        <dbReference type="Proteomes" id="UP000542210"/>
    </source>
</evidence>
<proteinExistence type="predicted"/>
<gene>
    <name evidence="2" type="ORF">BJ982_004432</name>
</gene>
<organism evidence="2 3">
    <name type="scientific">Sphaerisporangium siamense</name>
    <dbReference type="NCBI Taxonomy" id="795645"/>
    <lineage>
        <taxon>Bacteria</taxon>
        <taxon>Bacillati</taxon>
        <taxon>Actinomycetota</taxon>
        <taxon>Actinomycetes</taxon>
        <taxon>Streptosporangiales</taxon>
        <taxon>Streptosporangiaceae</taxon>
        <taxon>Sphaerisporangium</taxon>
    </lineage>
</organism>
<keyword evidence="3" id="KW-1185">Reference proteome</keyword>
<accession>A0A7W7DCJ7</accession>
<dbReference type="EMBL" id="JACHND010000001">
    <property type="protein sequence ID" value="MBB4702888.1"/>
    <property type="molecule type" value="Genomic_DNA"/>
</dbReference>
<dbReference type="Proteomes" id="UP000542210">
    <property type="component" value="Unassembled WGS sequence"/>
</dbReference>
<reference evidence="2 3" key="1">
    <citation type="submission" date="2020-08" db="EMBL/GenBank/DDBJ databases">
        <title>Sequencing the genomes of 1000 actinobacteria strains.</title>
        <authorList>
            <person name="Klenk H.-P."/>
        </authorList>
    </citation>
    <scope>NUCLEOTIDE SEQUENCE [LARGE SCALE GENOMIC DNA]</scope>
    <source>
        <strain evidence="2 3">DSM 45784</strain>
    </source>
</reference>
<sequence length="39" mass="4474">MKKHRESKPPTDLKRPAPKDPRPGNPEIMRALQKAINAR</sequence>
<feature type="region of interest" description="Disordered" evidence="1">
    <location>
        <begin position="1"/>
        <end position="27"/>
    </location>
</feature>
<feature type="compositionally biased region" description="Basic and acidic residues" evidence="1">
    <location>
        <begin position="7"/>
        <end position="22"/>
    </location>
</feature>
<protein>
    <submittedName>
        <fullName evidence="2">Uncharacterized protein</fullName>
    </submittedName>
</protein>
<name>A0A7W7DCJ7_9ACTN</name>
<evidence type="ECO:0000313" key="2">
    <source>
        <dbReference type="EMBL" id="MBB4702888.1"/>
    </source>
</evidence>
<evidence type="ECO:0000256" key="1">
    <source>
        <dbReference type="SAM" id="MobiDB-lite"/>
    </source>
</evidence>
<comment type="caution">
    <text evidence="2">The sequence shown here is derived from an EMBL/GenBank/DDBJ whole genome shotgun (WGS) entry which is preliminary data.</text>
</comment>
<dbReference type="AlphaFoldDB" id="A0A7W7DCJ7"/>